<reference evidence="1 2" key="1">
    <citation type="submission" date="2020-08" db="EMBL/GenBank/DDBJ databases">
        <authorList>
            <person name="Newling K."/>
            <person name="Davey J."/>
            <person name="Forrester S."/>
        </authorList>
    </citation>
    <scope>NUCLEOTIDE SEQUENCE [LARGE SCALE GENOMIC DNA]</scope>
    <source>
        <strain evidence="2">Crithidia deanei Carvalho (ATCC PRA-265)</strain>
    </source>
</reference>
<dbReference type="VEuPathDB" id="TriTrypDB:ADEAN_000085400"/>
<dbReference type="AlphaFoldDB" id="A0A7G2C3W8"/>
<proteinExistence type="predicted"/>
<evidence type="ECO:0000313" key="2">
    <source>
        <dbReference type="Proteomes" id="UP000515908"/>
    </source>
</evidence>
<protein>
    <submittedName>
        <fullName evidence="1">Uncharacterized protein</fullName>
    </submittedName>
</protein>
<organism evidence="1 2">
    <name type="scientific">Angomonas deanei</name>
    <dbReference type="NCBI Taxonomy" id="59799"/>
    <lineage>
        <taxon>Eukaryota</taxon>
        <taxon>Discoba</taxon>
        <taxon>Euglenozoa</taxon>
        <taxon>Kinetoplastea</taxon>
        <taxon>Metakinetoplastina</taxon>
        <taxon>Trypanosomatida</taxon>
        <taxon>Trypanosomatidae</taxon>
        <taxon>Strigomonadinae</taxon>
        <taxon>Angomonas</taxon>
    </lineage>
</organism>
<name>A0A7G2C3W8_9TRYP</name>
<sequence length="314" mass="34887">MFSRSTLRQAPGLFRYSPFLSATATPTPTPAAAEANPSPAPPAGVLKDTILRGMEEPWLWKACAIGKRIVPLKHPYRPKSPTLPSFLQQNSYARDIATPAAERRMITKLVTDRTPVKMAEDTMYRLHHPLSDAVFLKENTKKPFHFHLTSALVLDAEKLHAAKSATNKGELQYFALDDLVDFVGVLEEVFHCNITGAERATKISSVDFVFLTNVEKPVIKFLGLEELDIKKKRSKTNPGLNYKFAKQKAIPATEAEAHEEVVDAAVDPTDEAAAPEPSAASPIETELTESQLRAAQLWYERASQFTIDWANMPF</sequence>
<gene>
    <name evidence="1" type="ORF">ADEAN_000085400</name>
</gene>
<dbReference type="Proteomes" id="UP000515908">
    <property type="component" value="Chromosome 01"/>
</dbReference>
<evidence type="ECO:0000313" key="1">
    <source>
        <dbReference type="EMBL" id="CAD2213413.1"/>
    </source>
</evidence>
<keyword evidence="2" id="KW-1185">Reference proteome</keyword>
<accession>A0A7G2C3W8</accession>
<dbReference type="EMBL" id="LR877145">
    <property type="protein sequence ID" value="CAD2213413.1"/>
    <property type="molecule type" value="Genomic_DNA"/>
</dbReference>